<name>A0A454CX76_VIBHA</name>
<evidence type="ECO:0000313" key="2">
    <source>
        <dbReference type="Proteomes" id="UP000008367"/>
    </source>
</evidence>
<comment type="caution">
    <text evidence="1">The sequence shown here is derived from an EMBL/GenBank/DDBJ whole genome shotgun (WGS) entry which is preliminary data.</text>
</comment>
<reference evidence="1 2" key="1">
    <citation type="submission" date="2012-10" db="EMBL/GenBank/DDBJ databases">
        <title>Genome sequence of Vibrio Cholerae HENC-02.</title>
        <authorList>
            <person name="Eppinger M."/>
            <person name="Hasan N.A."/>
            <person name="Sengamalay N."/>
            <person name="Hine E."/>
            <person name="Su Q."/>
            <person name="Daugherty S.C."/>
            <person name="Young S."/>
            <person name="Sadzewicz L."/>
            <person name="Tallon L."/>
            <person name="Cebula T.A."/>
            <person name="Ravel J."/>
            <person name="Colwell R.R."/>
        </authorList>
    </citation>
    <scope>NUCLEOTIDE SEQUENCE [LARGE SCALE GENOMIC DNA]</scope>
    <source>
        <strain evidence="1 2">HENC-02</strain>
    </source>
</reference>
<proteinExistence type="predicted"/>
<dbReference type="EMBL" id="AJSR01001374">
    <property type="protein sequence ID" value="EKM31028.1"/>
    <property type="molecule type" value="Genomic_DNA"/>
</dbReference>
<feature type="non-terminal residue" evidence="1">
    <location>
        <position position="1"/>
    </location>
</feature>
<dbReference type="Proteomes" id="UP000008367">
    <property type="component" value="Unassembled WGS sequence"/>
</dbReference>
<accession>A0A454CX76</accession>
<organism evidence="1 2">
    <name type="scientific">Vibrio harveyi</name>
    <name type="common">Beneckea harveyi</name>
    <dbReference type="NCBI Taxonomy" id="669"/>
    <lineage>
        <taxon>Bacteria</taxon>
        <taxon>Pseudomonadati</taxon>
        <taxon>Pseudomonadota</taxon>
        <taxon>Gammaproteobacteria</taxon>
        <taxon>Vibrionales</taxon>
        <taxon>Vibrionaceae</taxon>
        <taxon>Vibrio</taxon>
    </lineage>
</organism>
<sequence length="8" mass="909">SKHCGFCK</sequence>
<protein>
    <submittedName>
        <fullName evidence="1">Uncharacterized protein</fullName>
    </submittedName>
</protein>
<gene>
    <name evidence="1" type="ORF">VCHENC02_3290B</name>
</gene>
<evidence type="ECO:0000313" key="1">
    <source>
        <dbReference type="EMBL" id="EKM31028.1"/>
    </source>
</evidence>